<proteinExistence type="inferred from homology"/>
<dbReference type="PANTHER" id="PTHR21428:SF11">
    <property type="entry name" value="MEDIATOR OF RNA POLYMERASE II TRANSCRIPTION SUBUNIT 7"/>
    <property type="match status" value="1"/>
</dbReference>
<dbReference type="EMBL" id="CAJHJF010003474">
    <property type="protein sequence ID" value="CAD6935490.1"/>
    <property type="molecule type" value="Genomic_DNA"/>
</dbReference>
<dbReference type="SUPFAM" id="SSF140718">
    <property type="entry name" value="Mediator hinge subcomplex-like"/>
    <property type="match status" value="1"/>
</dbReference>
<evidence type="ECO:0000256" key="3">
    <source>
        <dbReference type="ARBA" id="ARBA00020631"/>
    </source>
</evidence>
<dbReference type="InterPro" id="IPR009244">
    <property type="entry name" value="Mediatior_Med7"/>
</dbReference>
<evidence type="ECO:0000256" key="1">
    <source>
        <dbReference type="ARBA" id="ARBA00004123"/>
    </source>
</evidence>
<evidence type="ECO:0000256" key="6">
    <source>
        <dbReference type="ARBA" id="ARBA00023163"/>
    </source>
</evidence>
<dbReference type="Gene3D" id="6.10.140.200">
    <property type="match status" value="1"/>
</dbReference>
<feature type="region of interest" description="Disordered" evidence="10">
    <location>
        <begin position="1"/>
        <end position="32"/>
    </location>
</feature>
<comment type="caution">
    <text evidence="11">The sequence shown here is derived from an EMBL/GenBank/DDBJ whole genome shotgun (WGS) entry which is preliminary data.</text>
</comment>
<evidence type="ECO:0000256" key="5">
    <source>
        <dbReference type="ARBA" id="ARBA00023159"/>
    </source>
</evidence>
<dbReference type="GO" id="GO:0006357">
    <property type="term" value="P:regulation of transcription by RNA polymerase II"/>
    <property type="evidence" value="ECO:0007669"/>
    <property type="project" value="InterPro"/>
</dbReference>
<dbReference type="InterPro" id="IPR037212">
    <property type="entry name" value="Med7/Med21-like"/>
</dbReference>
<protein>
    <recommendedName>
        <fullName evidence="3 8">Mediator of RNA polymerase II transcription subunit 7</fullName>
    </recommendedName>
</protein>
<evidence type="ECO:0000256" key="4">
    <source>
        <dbReference type="ARBA" id="ARBA00023015"/>
    </source>
</evidence>
<keyword evidence="4 8" id="KW-0805">Transcription regulation</keyword>
<evidence type="ECO:0000256" key="10">
    <source>
        <dbReference type="SAM" id="MobiDB-lite"/>
    </source>
</evidence>
<keyword evidence="6 8" id="KW-0804">Transcription</keyword>
<evidence type="ECO:0000313" key="11">
    <source>
        <dbReference type="EMBL" id="CAD6935490.1"/>
    </source>
</evidence>
<comment type="similarity">
    <text evidence="2 8">Belongs to the Mediator complex subunit 7 family.</text>
</comment>
<name>A0A9N8LRK1_9BASI</name>
<dbReference type="PANTHER" id="PTHR21428">
    <property type="entry name" value="MEDIATOR OF RNA POLYMERASE II TRANSCRIPTION SUBUNIT 7"/>
    <property type="match status" value="1"/>
</dbReference>
<dbReference type="Proteomes" id="UP000836404">
    <property type="component" value="Unassembled WGS sequence"/>
</dbReference>
<gene>
    <name evidence="11" type="ORF">JKILLFL_G7896</name>
</gene>
<sequence>MEVQDSAEAAGHAQVHEGNGADPANAGGANAPAALESSVFPAPPAEYLLFTSSKNEGRELGNKVLAPPLPPRVDWIDEDGYYSYFGDQWPIPEVHPTLEQQGVTRLYPDGPHDRRAILQSLLQTALRTYLELVATLQRPPNDYVAVEEYPIPPVPGAPEGEPPQMQRVEVYRSDAQDQWEHLRTTVINMQDTINRLRPVQARDSLKSLMQMQLDRRKAQTEHLRKKCAELRAEIKTMHEASLSEGAGACGSWSSGFVILKASTPESRSSRPY</sequence>
<evidence type="ECO:0000256" key="8">
    <source>
        <dbReference type="RuleBase" id="RU364060"/>
    </source>
</evidence>
<evidence type="ECO:0000256" key="7">
    <source>
        <dbReference type="ARBA" id="ARBA00023242"/>
    </source>
</evidence>
<feature type="compositionally biased region" description="Low complexity" evidence="10">
    <location>
        <begin position="18"/>
        <end position="32"/>
    </location>
</feature>
<dbReference type="InterPro" id="IPR044888">
    <property type="entry name" value="Mediatior_Med7_sf"/>
</dbReference>
<dbReference type="Pfam" id="PF05983">
    <property type="entry name" value="Med7"/>
    <property type="match status" value="1"/>
</dbReference>
<evidence type="ECO:0000256" key="2">
    <source>
        <dbReference type="ARBA" id="ARBA00009994"/>
    </source>
</evidence>
<dbReference type="GO" id="GO:0016592">
    <property type="term" value="C:mediator complex"/>
    <property type="evidence" value="ECO:0007669"/>
    <property type="project" value="InterPro"/>
</dbReference>
<evidence type="ECO:0000313" key="12">
    <source>
        <dbReference type="Proteomes" id="UP000836404"/>
    </source>
</evidence>
<reference evidence="11 12" key="1">
    <citation type="submission" date="2020-10" db="EMBL/GenBank/DDBJ databases">
        <authorList>
            <person name="Sedaghatjoo S."/>
        </authorList>
    </citation>
    <scope>NUCLEOTIDE SEQUENCE [LARGE SCALE GENOMIC DNA]</scope>
    <source>
        <strain evidence="11 12">LLFL</strain>
    </source>
</reference>
<comment type="function">
    <text evidence="8">Component of the Mediator complex, a coactivator involved in the regulated transcription of nearly all RNA polymerase II-dependent genes. Mediator functions as a bridge to convey information from gene-specific regulatory proteins to the basal RNA polymerase II transcription machinery.</text>
</comment>
<keyword evidence="5 8" id="KW-0010">Activator</keyword>
<evidence type="ECO:0000256" key="9">
    <source>
        <dbReference type="SAM" id="Coils"/>
    </source>
</evidence>
<organism evidence="11 12">
    <name type="scientific">Tilletia laevis</name>
    <dbReference type="NCBI Taxonomy" id="157183"/>
    <lineage>
        <taxon>Eukaryota</taxon>
        <taxon>Fungi</taxon>
        <taxon>Dikarya</taxon>
        <taxon>Basidiomycota</taxon>
        <taxon>Ustilaginomycotina</taxon>
        <taxon>Exobasidiomycetes</taxon>
        <taxon>Tilletiales</taxon>
        <taxon>Tilletiaceae</taxon>
        <taxon>Tilletia</taxon>
    </lineage>
</organism>
<dbReference type="GO" id="GO:0070847">
    <property type="term" value="C:core mediator complex"/>
    <property type="evidence" value="ECO:0007669"/>
    <property type="project" value="TreeGrafter"/>
</dbReference>
<feature type="coiled-coil region" evidence="9">
    <location>
        <begin position="213"/>
        <end position="240"/>
    </location>
</feature>
<comment type="subcellular location">
    <subcellularLocation>
        <location evidence="1 8">Nucleus</location>
    </subcellularLocation>
</comment>
<accession>A0A9N8LRK1</accession>
<dbReference type="AlphaFoldDB" id="A0A9N8LRK1"/>
<keyword evidence="7 8" id="KW-0539">Nucleus</keyword>
<keyword evidence="12" id="KW-1185">Reference proteome</keyword>
<dbReference type="GO" id="GO:0003712">
    <property type="term" value="F:transcription coregulator activity"/>
    <property type="evidence" value="ECO:0007669"/>
    <property type="project" value="InterPro"/>
</dbReference>
<keyword evidence="9" id="KW-0175">Coiled coil</keyword>
<comment type="subunit">
    <text evidence="8">Component of the Mediator complex.</text>
</comment>